<reference evidence="1 2" key="1">
    <citation type="journal article" date="2021" name="Hortic Res">
        <title>Chromosome-scale assembly of the Dendrobium chrysotoxum genome enhances the understanding of orchid evolution.</title>
        <authorList>
            <person name="Zhang Y."/>
            <person name="Zhang G.Q."/>
            <person name="Zhang D."/>
            <person name="Liu X.D."/>
            <person name="Xu X.Y."/>
            <person name="Sun W.H."/>
            <person name="Yu X."/>
            <person name="Zhu X."/>
            <person name="Wang Z.W."/>
            <person name="Zhao X."/>
            <person name="Zhong W.Y."/>
            <person name="Chen H."/>
            <person name="Yin W.L."/>
            <person name="Huang T."/>
            <person name="Niu S.C."/>
            <person name="Liu Z.J."/>
        </authorList>
    </citation>
    <scope>NUCLEOTIDE SEQUENCE [LARGE SCALE GENOMIC DNA]</scope>
    <source>
        <strain evidence="1">Lindl</strain>
    </source>
</reference>
<comment type="caution">
    <text evidence="1">The sequence shown here is derived from an EMBL/GenBank/DDBJ whole genome shotgun (WGS) entry which is preliminary data.</text>
</comment>
<dbReference type="EMBL" id="JAGFBR010000002">
    <property type="protein sequence ID" value="KAH0469774.1"/>
    <property type="molecule type" value="Genomic_DNA"/>
</dbReference>
<proteinExistence type="predicted"/>
<dbReference type="Proteomes" id="UP000775213">
    <property type="component" value="Unassembled WGS sequence"/>
</dbReference>
<evidence type="ECO:0000313" key="1">
    <source>
        <dbReference type="EMBL" id="KAH0469774.1"/>
    </source>
</evidence>
<keyword evidence="2" id="KW-1185">Reference proteome</keyword>
<gene>
    <name evidence="1" type="ORF">IEQ34_001332</name>
</gene>
<accession>A0AAV7HPS4</accession>
<name>A0AAV7HPS4_DENCH</name>
<dbReference type="AlphaFoldDB" id="A0AAV7HPS4"/>
<protein>
    <submittedName>
        <fullName evidence="1">Uncharacterized protein</fullName>
    </submittedName>
</protein>
<sequence length="76" mass="8211">MRLRVGERRLLWINGVKAVVGEDLVPADEAAEGRWMPESGEAIEDILGEGIEGLSCCSGRKRGIACFVGGILLRID</sequence>
<organism evidence="1 2">
    <name type="scientific">Dendrobium chrysotoxum</name>
    <name type="common">Orchid</name>
    <dbReference type="NCBI Taxonomy" id="161865"/>
    <lineage>
        <taxon>Eukaryota</taxon>
        <taxon>Viridiplantae</taxon>
        <taxon>Streptophyta</taxon>
        <taxon>Embryophyta</taxon>
        <taxon>Tracheophyta</taxon>
        <taxon>Spermatophyta</taxon>
        <taxon>Magnoliopsida</taxon>
        <taxon>Liliopsida</taxon>
        <taxon>Asparagales</taxon>
        <taxon>Orchidaceae</taxon>
        <taxon>Epidendroideae</taxon>
        <taxon>Malaxideae</taxon>
        <taxon>Dendrobiinae</taxon>
        <taxon>Dendrobium</taxon>
    </lineage>
</organism>
<evidence type="ECO:0000313" key="2">
    <source>
        <dbReference type="Proteomes" id="UP000775213"/>
    </source>
</evidence>